<organism evidence="4 5">
    <name type="scientific">Danio rerio</name>
    <name type="common">Zebrafish</name>
    <name type="synonym">Brachydanio rerio</name>
    <dbReference type="NCBI Taxonomy" id="7955"/>
    <lineage>
        <taxon>Eukaryota</taxon>
        <taxon>Metazoa</taxon>
        <taxon>Chordata</taxon>
        <taxon>Craniata</taxon>
        <taxon>Vertebrata</taxon>
        <taxon>Euteleostomi</taxon>
        <taxon>Actinopterygii</taxon>
        <taxon>Neopterygii</taxon>
        <taxon>Teleostei</taxon>
        <taxon>Ostariophysi</taxon>
        <taxon>Cypriniformes</taxon>
        <taxon>Danionidae</taxon>
        <taxon>Danioninae</taxon>
        <taxon>Danio</taxon>
    </lineage>
</organism>
<dbReference type="InterPro" id="IPR013783">
    <property type="entry name" value="Ig-like_fold"/>
</dbReference>
<reference evidence="5" key="1">
    <citation type="submission" date="2025-08" db="UniProtKB">
        <authorList>
            <consortium name="RefSeq"/>
        </authorList>
    </citation>
    <scope>IDENTIFICATION</scope>
    <source>
        <strain evidence="5">Tuebingen</strain>
        <tissue evidence="5">Fibroblasts and whole tissue</tissue>
    </source>
</reference>
<feature type="chain" id="PRO_5035459433" evidence="2">
    <location>
        <begin position="26"/>
        <end position="370"/>
    </location>
</feature>
<dbReference type="SMART" id="SM00409">
    <property type="entry name" value="IG"/>
    <property type="match status" value="2"/>
</dbReference>
<dbReference type="RefSeq" id="XP_005161711.1">
    <property type="nucleotide sequence ID" value="XM_005161654.6"/>
</dbReference>
<keyword evidence="1" id="KW-1133">Transmembrane helix</keyword>
<keyword evidence="1" id="KW-0472">Membrane</keyword>
<evidence type="ECO:0000313" key="4">
    <source>
        <dbReference type="Proteomes" id="UP000000437"/>
    </source>
</evidence>
<dbReference type="PANTHER" id="PTHR21063">
    <property type="entry name" value="LFA-3"/>
    <property type="match status" value="1"/>
</dbReference>
<keyword evidence="1" id="KW-0812">Transmembrane</keyword>
<protein>
    <submittedName>
        <fullName evidence="5">Uncharacterized protein si:dkey-182g1.4</fullName>
    </submittedName>
</protein>
<dbReference type="KEGG" id="dre:560083"/>
<dbReference type="AlphaFoldDB" id="A0A8M2B8L9"/>
<evidence type="ECO:0000259" key="3">
    <source>
        <dbReference type="PROSITE" id="PS50835"/>
    </source>
</evidence>
<proteinExistence type="predicted"/>
<feature type="transmembrane region" description="Helical" evidence="1">
    <location>
        <begin position="309"/>
        <end position="328"/>
    </location>
</feature>
<evidence type="ECO:0000313" key="5">
    <source>
        <dbReference type="RefSeq" id="XP_005161711.1"/>
    </source>
</evidence>
<evidence type="ECO:0000256" key="2">
    <source>
        <dbReference type="SAM" id="SignalP"/>
    </source>
</evidence>
<dbReference type="InterPro" id="IPR003599">
    <property type="entry name" value="Ig_sub"/>
</dbReference>
<dbReference type="Gene3D" id="2.60.40.10">
    <property type="entry name" value="Immunoglobulins"/>
    <property type="match status" value="2"/>
</dbReference>
<keyword evidence="4" id="KW-1185">Reference proteome</keyword>
<keyword evidence="2" id="KW-0732">Signal</keyword>
<dbReference type="Proteomes" id="UP000000437">
    <property type="component" value="Chromosome 22"/>
</dbReference>
<dbReference type="GeneID" id="560083"/>
<dbReference type="FunCoup" id="A0A8M2B8L9">
    <property type="interactions" value="32"/>
</dbReference>
<sequence>MRKLIVNMIYALVLTSMCLWHSVDMTEEVKIISVREGDPLALHTDVDEVSRYLLIQWMFENTRIAEVNRLSKINSTYDGPEETFRGRLKLDQTGSLTITNTRSTDSGLYKLSIYKLQQISYIHFQVTIYGRSSGSDCVSSKCTKSNSVTNQPDETDITKLPQSTSAEVKTISVMEGDSVTLHTGVTDVQKYLLIQWMLENTRIAEVNRLAQNRAAYDGPHGRFRDRLKLDETGSLIIINTTTTDSGLYKLTLVIQESIYVNFNLTVYVSSSPEKSLISLMNNQTEDANITDLHQTSSDSFYCCGLPETVIRLVICALVGVVVLALLVYDVRATRLELRRAEETRLYHQIPEVKSELQPELSRKMSNRYVY</sequence>
<dbReference type="InterPro" id="IPR036179">
    <property type="entry name" value="Ig-like_dom_sf"/>
</dbReference>
<dbReference type="PROSITE" id="PS50835">
    <property type="entry name" value="IG_LIKE"/>
    <property type="match status" value="1"/>
</dbReference>
<feature type="domain" description="Ig-like" evidence="3">
    <location>
        <begin position="161"/>
        <end position="248"/>
    </location>
</feature>
<dbReference type="InterPro" id="IPR007110">
    <property type="entry name" value="Ig-like_dom"/>
</dbReference>
<dbReference type="SUPFAM" id="SSF48726">
    <property type="entry name" value="Immunoglobulin"/>
    <property type="match status" value="2"/>
</dbReference>
<evidence type="ECO:0000256" key="1">
    <source>
        <dbReference type="SAM" id="Phobius"/>
    </source>
</evidence>
<name>A0A8M2B8L9_DANRE</name>
<accession>A0A8M2B8L9</accession>
<gene>
    <name evidence="5" type="primary">si:dkey-182g1.4</name>
</gene>
<dbReference type="OrthoDB" id="8865345at2759"/>
<dbReference type="PANTHER" id="PTHR21063:SF4">
    <property type="entry name" value="CD48 ANTIGEN-RELATED"/>
    <property type="match status" value="1"/>
</dbReference>
<feature type="signal peptide" evidence="2">
    <location>
        <begin position="1"/>
        <end position="25"/>
    </location>
</feature>